<protein>
    <submittedName>
        <fullName evidence="2">Uncharacterized protein</fullName>
    </submittedName>
</protein>
<dbReference type="Proteomes" id="UP000626554">
    <property type="component" value="Unassembled WGS sequence"/>
</dbReference>
<keyword evidence="3" id="KW-1185">Reference proteome</keyword>
<keyword evidence="1" id="KW-0812">Transmembrane</keyword>
<keyword evidence="1" id="KW-1133">Transmembrane helix</keyword>
<organism evidence="2 3">
    <name type="scientific">Hymenobacter terrestris</name>
    <dbReference type="NCBI Taxonomy" id="2748310"/>
    <lineage>
        <taxon>Bacteria</taxon>
        <taxon>Pseudomonadati</taxon>
        <taxon>Bacteroidota</taxon>
        <taxon>Cytophagia</taxon>
        <taxon>Cytophagales</taxon>
        <taxon>Hymenobacteraceae</taxon>
        <taxon>Hymenobacter</taxon>
    </lineage>
</organism>
<feature type="transmembrane region" description="Helical" evidence="1">
    <location>
        <begin position="29"/>
        <end position="52"/>
    </location>
</feature>
<dbReference type="EMBL" id="JABKAV010000013">
    <property type="protein sequence ID" value="NVO84597.1"/>
    <property type="molecule type" value="Genomic_DNA"/>
</dbReference>
<name>A0ABX2Q494_9BACT</name>
<proteinExistence type="predicted"/>
<accession>A0ABX2Q494</accession>
<gene>
    <name evidence="2" type="ORF">HW556_06865</name>
</gene>
<sequence length="226" mass="25372">MPFTVQKTITPPPVFPGTTTWEYVKAAPLLVGGVAAAVLMGIVVLPILLVLGTREKLAQLIRNGRQRLGYPSLPVPPPEVEEPAVLFRNGQLELIGIYQEREEVGAELLDLFNKWEELASQEQYYPSLYLLQTIPEIPGLHGQIVSDLCREWSDGLFLQLVEPHPEQEPAGTTWLMYLELATLRWHRVVETNDYYLHPEASEPEHGAFDGLNPAGEKLELRVQTDA</sequence>
<reference evidence="2 3" key="1">
    <citation type="submission" date="2020-05" db="EMBL/GenBank/DDBJ databases">
        <title>Hymenobacter terrestris sp. nov. and Hymenobacter lapidiphilus sp. nov., isolated from regoliths in Antarctica.</title>
        <authorList>
            <person name="Sedlacek I."/>
            <person name="Pantucek R."/>
            <person name="Zeman M."/>
            <person name="Holochova P."/>
            <person name="Kralova S."/>
            <person name="Stankova E."/>
            <person name="Sedo O."/>
            <person name="Micenkova L."/>
            <person name="Svec P."/>
            <person name="Gupta V."/>
            <person name="Sood U."/>
            <person name="Korpole U.S."/>
            <person name="Lal R."/>
        </authorList>
    </citation>
    <scope>NUCLEOTIDE SEQUENCE [LARGE SCALE GENOMIC DNA]</scope>
    <source>
        <strain evidence="2 3">P5252</strain>
    </source>
</reference>
<evidence type="ECO:0000313" key="3">
    <source>
        <dbReference type="Proteomes" id="UP000626554"/>
    </source>
</evidence>
<evidence type="ECO:0000313" key="2">
    <source>
        <dbReference type="EMBL" id="NVO84597.1"/>
    </source>
</evidence>
<comment type="caution">
    <text evidence="2">The sequence shown here is derived from an EMBL/GenBank/DDBJ whole genome shotgun (WGS) entry which is preliminary data.</text>
</comment>
<keyword evidence="1" id="KW-0472">Membrane</keyword>
<evidence type="ECO:0000256" key="1">
    <source>
        <dbReference type="SAM" id="Phobius"/>
    </source>
</evidence>
<dbReference type="RefSeq" id="WP_176899246.1">
    <property type="nucleotide sequence ID" value="NZ_JABKAV010000013.1"/>
</dbReference>